<comment type="function">
    <text evidence="6 9">Catalyzes cyclization of the linear tetrapyrrole, hydroxymethylbilane, to the macrocyclic uroporphyrinogen III.</text>
</comment>
<dbReference type="PANTHER" id="PTHR38042">
    <property type="entry name" value="UROPORPHYRINOGEN-III SYNTHASE, CHLOROPLASTIC"/>
    <property type="match status" value="1"/>
</dbReference>
<comment type="catalytic activity">
    <reaction evidence="8 9">
        <text>hydroxymethylbilane = uroporphyrinogen III + H2O</text>
        <dbReference type="Rhea" id="RHEA:18965"/>
        <dbReference type="ChEBI" id="CHEBI:15377"/>
        <dbReference type="ChEBI" id="CHEBI:57308"/>
        <dbReference type="ChEBI" id="CHEBI:57845"/>
        <dbReference type="EC" id="4.2.1.75"/>
    </reaction>
</comment>
<dbReference type="EMBL" id="CP016171">
    <property type="protein sequence ID" value="ANN71507.1"/>
    <property type="molecule type" value="Genomic_DNA"/>
</dbReference>
<proteinExistence type="inferred from homology"/>
<name>A0A193FUS7_9BORD</name>
<comment type="similarity">
    <text evidence="2 9">Belongs to the uroporphyrinogen-III synthase family.</text>
</comment>
<gene>
    <name evidence="11" type="ORF">BAU08_09325</name>
</gene>
<feature type="domain" description="Tetrapyrrole biosynthesis uroporphyrinogen III synthase" evidence="10">
    <location>
        <begin position="21"/>
        <end position="236"/>
    </location>
</feature>
<evidence type="ECO:0000259" key="10">
    <source>
        <dbReference type="Pfam" id="PF02602"/>
    </source>
</evidence>
<sequence length="264" mass="28488">MTSRETPTAILTRPAGRNDGLAARLQEAGWRVHAWPALCIEPLSCVAAEIPLPGNFDLAVFVSGNAAAQYLDQLRAIGQSQWPSSCVAAAVGPGTAARLRDRGDLEAPGLVLHPGADAPRHDSEALWELLAMRGPIPRRVLLVRGTEGRDWLAERLRDHGAQVHLHAVYHRVAADWDAAVLAQLQAWTREGHHPTWLLTSAASIHAVRANVERAASVQWWGACGFVVTHPRLVQPLELPAGREAEAVRLCAPADDAIFDAFVSG</sequence>
<dbReference type="STRING" id="463025.BAU08_09325"/>
<evidence type="ECO:0000256" key="1">
    <source>
        <dbReference type="ARBA" id="ARBA00004772"/>
    </source>
</evidence>
<evidence type="ECO:0000256" key="8">
    <source>
        <dbReference type="ARBA" id="ARBA00048617"/>
    </source>
</evidence>
<keyword evidence="5 9" id="KW-0627">Porphyrin biosynthesis</keyword>
<evidence type="ECO:0000256" key="3">
    <source>
        <dbReference type="ARBA" id="ARBA00013109"/>
    </source>
</evidence>
<evidence type="ECO:0000256" key="7">
    <source>
        <dbReference type="ARBA" id="ARBA00040167"/>
    </source>
</evidence>
<dbReference type="Gene3D" id="3.40.50.10090">
    <property type="match status" value="2"/>
</dbReference>
<evidence type="ECO:0000313" key="11">
    <source>
        <dbReference type="EMBL" id="ANN71507.1"/>
    </source>
</evidence>
<organism evidence="11 12">
    <name type="scientific">Bordetella bronchialis</name>
    <dbReference type="NCBI Taxonomy" id="463025"/>
    <lineage>
        <taxon>Bacteria</taxon>
        <taxon>Pseudomonadati</taxon>
        <taxon>Pseudomonadota</taxon>
        <taxon>Betaproteobacteria</taxon>
        <taxon>Burkholderiales</taxon>
        <taxon>Alcaligenaceae</taxon>
        <taxon>Bordetella</taxon>
    </lineage>
</organism>
<dbReference type="AlphaFoldDB" id="A0A193FUS7"/>
<evidence type="ECO:0000313" key="12">
    <source>
        <dbReference type="Proteomes" id="UP000092213"/>
    </source>
</evidence>
<evidence type="ECO:0000256" key="6">
    <source>
        <dbReference type="ARBA" id="ARBA00037589"/>
    </source>
</evidence>
<dbReference type="CDD" id="cd06578">
    <property type="entry name" value="HemD"/>
    <property type="match status" value="1"/>
</dbReference>
<evidence type="ECO:0000256" key="5">
    <source>
        <dbReference type="ARBA" id="ARBA00023244"/>
    </source>
</evidence>
<dbReference type="Proteomes" id="UP000092213">
    <property type="component" value="Chromosome"/>
</dbReference>
<dbReference type="PANTHER" id="PTHR38042:SF1">
    <property type="entry name" value="UROPORPHYRINOGEN-III SYNTHASE, CHLOROPLASTIC"/>
    <property type="match status" value="1"/>
</dbReference>
<evidence type="ECO:0000256" key="4">
    <source>
        <dbReference type="ARBA" id="ARBA00023239"/>
    </source>
</evidence>
<dbReference type="SUPFAM" id="SSF69618">
    <property type="entry name" value="HemD-like"/>
    <property type="match status" value="1"/>
</dbReference>
<evidence type="ECO:0000256" key="2">
    <source>
        <dbReference type="ARBA" id="ARBA00008133"/>
    </source>
</evidence>
<dbReference type="EC" id="4.2.1.75" evidence="3 9"/>
<dbReference type="GO" id="GO:0006782">
    <property type="term" value="P:protoporphyrinogen IX biosynthetic process"/>
    <property type="evidence" value="ECO:0007669"/>
    <property type="project" value="UniProtKB-UniRule"/>
</dbReference>
<dbReference type="InterPro" id="IPR039793">
    <property type="entry name" value="UROS/Hem4"/>
</dbReference>
<dbReference type="InterPro" id="IPR003754">
    <property type="entry name" value="4pyrrol_synth_uPrphyn_synth"/>
</dbReference>
<dbReference type="Pfam" id="PF02602">
    <property type="entry name" value="HEM4"/>
    <property type="match status" value="1"/>
</dbReference>
<evidence type="ECO:0000256" key="9">
    <source>
        <dbReference type="RuleBase" id="RU366031"/>
    </source>
</evidence>
<accession>A0A193FUS7</accession>
<protein>
    <recommendedName>
        <fullName evidence="7 9">Uroporphyrinogen-III synthase</fullName>
        <ecNumber evidence="3 9">4.2.1.75</ecNumber>
    </recommendedName>
</protein>
<keyword evidence="4 9" id="KW-0456">Lyase</keyword>
<dbReference type="RefSeq" id="WP_066669006.1">
    <property type="nucleotide sequence ID" value="NZ_CP016171.1"/>
</dbReference>
<dbReference type="GO" id="GO:0004852">
    <property type="term" value="F:uroporphyrinogen-III synthase activity"/>
    <property type="evidence" value="ECO:0007669"/>
    <property type="project" value="UniProtKB-UniRule"/>
</dbReference>
<dbReference type="InterPro" id="IPR036108">
    <property type="entry name" value="4pyrrol_syn_uPrphyn_synt_sf"/>
</dbReference>
<dbReference type="GO" id="GO:0006780">
    <property type="term" value="P:uroporphyrinogen III biosynthetic process"/>
    <property type="evidence" value="ECO:0007669"/>
    <property type="project" value="UniProtKB-UniRule"/>
</dbReference>
<reference evidence="11 12" key="1">
    <citation type="submission" date="2016-06" db="EMBL/GenBank/DDBJ databases">
        <title>Complete genome sequences of Bordetella bronchialis and Bordetella flabilis.</title>
        <authorList>
            <person name="LiPuma J.J."/>
            <person name="Spilker T."/>
        </authorList>
    </citation>
    <scope>NUCLEOTIDE SEQUENCE [LARGE SCALE GENOMIC DNA]</scope>
    <source>
        <strain evidence="11 12">AU17976</strain>
    </source>
</reference>
<comment type="pathway">
    <text evidence="1 9">Porphyrin-containing compound metabolism; protoporphyrin-IX biosynthesis; coproporphyrinogen-III from 5-aminolevulinate: step 3/4.</text>
</comment>